<proteinExistence type="predicted"/>
<dbReference type="OrthoDB" id="47367at2759"/>
<feature type="domain" description="Spore protein YkvP/CgeB glycosyl transferase-like" evidence="2">
    <location>
        <begin position="702"/>
        <end position="799"/>
    </location>
</feature>
<evidence type="ECO:0000313" key="3">
    <source>
        <dbReference type="EMBL" id="GAX19467.1"/>
    </source>
</evidence>
<gene>
    <name evidence="3" type="ORF">FisN_19Hh041</name>
</gene>
<dbReference type="Proteomes" id="UP000198406">
    <property type="component" value="Unassembled WGS sequence"/>
</dbReference>
<dbReference type="Pfam" id="PF13524">
    <property type="entry name" value="Glyco_trans_1_2"/>
    <property type="match status" value="1"/>
</dbReference>
<reference evidence="3 4" key="1">
    <citation type="journal article" date="2015" name="Plant Cell">
        <title>Oil accumulation by the oleaginous diatom Fistulifera solaris as revealed by the genome and transcriptome.</title>
        <authorList>
            <person name="Tanaka T."/>
            <person name="Maeda Y."/>
            <person name="Veluchamy A."/>
            <person name="Tanaka M."/>
            <person name="Abida H."/>
            <person name="Marechal E."/>
            <person name="Bowler C."/>
            <person name="Muto M."/>
            <person name="Sunaga Y."/>
            <person name="Tanaka M."/>
            <person name="Yoshino T."/>
            <person name="Taniguchi T."/>
            <person name="Fukuda Y."/>
            <person name="Nemoto M."/>
            <person name="Matsumoto M."/>
            <person name="Wong P.S."/>
            <person name="Aburatani S."/>
            <person name="Fujibuchi W."/>
        </authorList>
    </citation>
    <scope>NUCLEOTIDE SEQUENCE [LARGE SCALE GENOMIC DNA]</scope>
    <source>
        <strain evidence="3 4">JPCC DA0580</strain>
    </source>
</reference>
<evidence type="ECO:0000256" key="1">
    <source>
        <dbReference type="SAM" id="SignalP"/>
    </source>
</evidence>
<protein>
    <recommendedName>
        <fullName evidence="2">Spore protein YkvP/CgeB glycosyl transferase-like domain-containing protein</fullName>
    </recommendedName>
</protein>
<organism evidence="3 4">
    <name type="scientific">Fistulifera solaris</name>
    <name type="common">Oleaginous diatom</name>
    <dbReference type="NCBI Taxonomy" id="1519565"/>
    <lineage>
        <taxon>Eukaryota</taxon>
        <taxon>Sar</taxon>
        <taxon>Stramenopiles</taxon>
        <taxon>Ochrophyta</taxon>
        <taxon>Bacillariophyta</taxon>
        <taxon>Bacillariophyceae</taxon>
        <taxon>Bacillariophycidae</taxon>
        <taxon>Naviculales</taxon>
        <taxon>Naviculaceae</taxon>
        <taxon>Fistulifera</taxon>
    </lineage>
</organism>
<comment type="caution">
    <text evidence="3">The sequence shown here is derived from an EMBL/GenBank/DDBJ whole genome shotgun (WGS) entry which is preliminary data.</text>
</comment>
<dbReference type="AlphaFoldDB" id="A0A1Z5JZP4"/>
<feature type="chain" id="PRO_5013346329" description="Spore protein YkvP/CgeB glycosyl transferase-like domain-containing protein" evidence="1">
    <location>
        <begin position="29"/>
        <end position="816"/>
    </location>
</feature>
<name>A0A1Z5JZP4_FISSO</name>
<dbReference type="InParanoid" id="A0A1Z5JZP4"/>
<dbReference type="InterPro" id="IPR055259">
    <property type="entry name" value="YkvP/CgeB_Glyco_trans-like"/>
</dbReference>
<dbReference type="Gene3D" id="3.90.550.50">
    <property type="match status" value="1"/>
</dbReference>
<feature type="signal peptide" evidence="1">
    <location>
        <begin position="1"/>
        <end position="28"/>
    </location>
</feature>
<keyword evidence="1" id="KW-0732">Signal</keyword>
<accession>A0A1Z5JZP4</accession>
<dbReference type="EMBL" id="BDSP01000137">
    <property type="protein sequence ID" value="GAX19467.1"/>
    <property type="molecule type" value="Genomic_DNA"/>
</dbReference>
<evidence type="ECO:0000259" key="2">
    <source>
        <dbReference type="Pfam" id="PF13524"/>
    </source>
</evidence>
<keyword evidence="4" id="KW-1185">Reference proteome</keyword>
<sequence length="816" mass="93665">MQRSHWRKHKRQFTVIGLLLALITVALQFLNAPCIVKPSASSADGFAISEALFLHDKLARHPAFADSSTPIYRIENTSWSSVPNLTIDILSIGSLSRPDLLQAQRETMGRYVRSFTGVTEADDHSEPQCSISRHDAKAIAEHCQFNRHHVPKLSPKDREPFSELYFWRRMYADWNTFLSKRDNPGGWLCAQKRANDGLQIVLQQMMQTTLPDYLLLVDDDTFVDMPQLTHYLQTIHLNSSEPLVMAGCLMRSLTSFTIPFGGFGTVLSKGSLMRLLTPISCANVSSLAPSDDDFIQNACYRLEQNPYGERQYFEERMALKDLMHAYVSTHRFADHASWTEESSFCVHSDWVWGYFFNYYNVGNAMDDPKYPQAHNRFTSYRLSETHSVKGPLNVQHRLGVEGECRYKTSCPPNAHFCHYVTAEQIRQEGQRVFDEPKWVAQVSQQQPIAVYVYPCWDMASGDGLTHFLYEGIQASSQLVLTQDHFAAPVWIVDVRRAGLTSGSYCHRFVNLVKSARDRKRIVIFVYWDDEPIDHFYDCYRATRLLDSTTIFRYKKSMVQGRQWNETMQFVDPGSAMKYGNWREHSGGPVRHIGGGVRSETVAGLKSILQGASIWEVERPVDVSHFWPVPGDSGRSKMFPLKQSLIRVTRQRLPRIFFSFWTSHVRNDRLRDAVSRVIHEKLSPTHEVFVGLAGHFQPAARYSAQSDYLRKLAESKIVVVSQKDNLEDQNSLMEALVSGAMVMTDPMLTLPNELEHNVSVVVYHSLDDLVTKVQYYLEHEDERVAIAKTGYDIAMNQYRSWQLVERMVFEVRDVLFK</sequence>
<evidence type="ECO:0000313" key="4">
    <source>
        <dbReference type="Proteomes" id="UP000198406"/>
    </source>
</evidence>